<keyword evidence="2 7" id="KW-0813">Transport</keyword>
<dbReference type="Proteomes" id="UP001229346">
    <property type="component" value="Unassembled WGS sequence"/>
</dbReference>
<protein>
    <submittedName>
        <fullName evidence="9">Aldouronate transport system permease protein</fullName>
    </submittedName>
</protein>
<evidence type="ECO:0000256" key="4">
    <source>
        <dbReference type="ARBA" id="ARBA00022692"/>
    </source>
</evidence>
<accession>A0ABT9U424</accession>
<evidence type="ECO:0000256" key="7">
    <source>
        <dbReference type="RuleBase" id="RU363032"/>
    </source>
</evidence>
<evidence type="ECO:0000256" key="3">
    <source>
        <dbReference type="ARBA" id="ARBA00022475"/>
    </source>
</evidence>
<dbReference type="Pfam" id="PF00528">
    <property type="entry name" value="BPD_transp_1"/>
    <property type="match status" value="1"/>
</dbReference>
<comment type="similarity">
    <text evidence="7">Belongs to the binding-protein-dependent transport system permease family.</text>
</comment>
<keyword evidence="4 7" id="KW-0812">Transmembrane</keyword>
<name>A0ABT9U424_PAEHA</name>
<evidence type="ECO:0000256" key="1">
    <source>
        <dbReference type="ARBA" id="ARBA00004651"/>
    </source>
</evidence>
<dbReference type="SUPFAM" id="SSF161098">
    <property type="entry name" value="MetI-like"/>
    <property type="match status" value="1"/>
</dbReference>
<dbReference type="RefSeq" id="WP_307205048.1">
    <property type="nucleotide sequence ID" value="NZ_JAUSSU010000006.1"/>
</dbReference>
<keyword evidence="3" id="KW-1003">Cell membrane</keyword>
<dbReference type="PANTHER" id="PTHR43744:SF9">
    <property type="entry name" value="POLYGALACTURONAN_RHAMNOGALACTURONAN TRANSPORT SYSTEM PERMEASE PROTEIN YTCP"/>
    <property type="match status" value="1"/>
</dbReference>
<dbReference type="CDD" id="cd06261">
    <property type="entry name" value="TM_PBP2"/>
    <property type="match status" value="1"/>
</dbReference>
<comment type="caution">
    <text evidence="9">The sequence shown here is derived from an EMBL/GenBank/DDBJ whole genome shotgun (WGS) entry which is preliminary data.</text>
</comment>
<evidence type="ECO:0000259" key="8">
    <source>
        <dbReference type="PROSITE" id="PS50928"/>
    </source>
</evidence>
<dbReference type="PROSITE" id="PS50928">
    <property type="entry name" value="ABC_TM1"/>
    <property type="match status" value="1"/>
</dbReference>
<sequence>MATNQENRTLIVIFYLCIGLFALVCLAPFVLAVSGSLSTEARLAAEGYSFLPRGFSLDTYKFMFDSKADQIFQAYLTSVVVTMLGTACAVLVTTAYAYVITAKGFRYRNFFAFLAYFTMLFSGGTLPWYILSTKYYHLDDTLAGLFVPYLLNVFLMYLQANYFKSIPHEIIESAQIDGAGHFRIFFRIMLPLGQVGLVTISLFYALQFWNDFYLSLMLISDEKLYTIQYMMYFMMANIQYLASGNSAQIGGAVIAPPLETAKMAMTCLTVLPIAVLYPFLQRYFVRGIIVGSVKG</sequence>
<comment type="subcellular location">
    <subcellularLocation>
        <location evidence="1 7">Cell membrane</location>
        <topology evidence="1 7">Multi-pass membrane protein</topology>
    </subcellularLocation>
</comment>
<feature type="transmembrane region" description="Helical" evidence="7">
    <location>
        <begin position="142"/>
        <end position="163"/>
    </location>
</feature>
<dbReference type="InterPro" id="IPR000515">
    <property type="entry name" value="MetI-like"/>
</dbReference>
<organism evidence="9 10">
    <name type="scientific">Paenibacillus harenae</name>
    <dbReference type="NCBI Taxonomy" id="306543"/>
    <lineage>
        <taxon>Bacteria</taxon>
        <taxon>Bacillati</taxon>
        <taxon>Bacillota</taxon>
        <taxon>Bacilli</taxon>
        <taxon>Bacillales</taxon>
        <taxon>Paenibacillaceae</taxon>
        <taxon>Paenibacillus</taxon>
    </lineage>
</organism>
<feature type="transmembrane region" description="Helical" evidence="7">
    <location>
        <begin position="72"/>
        <end position="98"/>
    </location>
</feature>
<evidence type="ECO:0000313" key="9">
    <source>
        <dbReference type="EMBL" id="MDQ0113786.1"/>
    </source>
</evidence>
<feature type="transmembrane region" description="Helical" evidence="7">
    <location>
        <begin position="12"/>
        <end position="33"/>
    </location>
</feature>
<feature type="transmembrane region" description="Helical" evidence="7">
    <location>
        <begin position="184"/>
        <end position="206"/>
    </location>
</feature>
<keyword evidence="5 7" id="KW-1133">Transmembrane helix</keyword>
<dbReference type="Gene3D" id="1.10.3720.10">
    <property type="entry name" value="MetI-like"/>
    <property type="match status" value="1"/>
</dbReference>
<feature type="transmembrane region" description="Helical" evidence="7">
    <location>
        <begin position="263"/>
        <end position="280"/>
    </location>
</feature>
<evidence type="ECO:0000313" key="10">
    <source>
        <dbReference type="Proteomes" id="UP001229346"/>
    </source>
</evidence>
<gene>
    <name evidence="9" type="ORF">J2T15_003229</name>
</gene>
<proteinExistence type="inferred from homology"/>
<keyword evidence="6 7" id="KW-0472">Membrane</keyword>
<dbReference type="EMBL" id="JAUSSU010000006">
    <property type="protein sequence ID" value="MDQ0113786.1"/>
    <property type="molecule type" value="Genomic_DNA"/>
</dbReference>
<evidence type="ECO:0000256" key="2">
    <source>
        <dbReference type="ARBA" id="ARBA00022448"/>
    </source>
</evidence>
<evidence type="ECO:0000256" key="6">
    <source>
        <dbReference type="ARBA" id="ARBA00023136"/>
    </source>
</evidence>
<keyword evidence="10" id="KW-1185">Reference proteome</keyword>
<reference evidence="9 10" key="1">
    <citation type="submission" date="2023-07" db="EMBL/GenBank/DDBJ databases">
        <title>Sorghum-associated microbial communities from plants grown in Nebraska, USA.</title>
        <authorList>
            <person name="Schachtman D."/>
        </authorList>
    </citation>
    <scope>NUCLEOTIDE SEQUENCE [LARGE SCALE GENOMIC DNA]</scope>
    <source>
        <strain evidence="9 10">CC482</strain>
    </source>
</reference>
<dbReference type="PANTHER" id="PTHR43744">
    <property type="entry name" value="ABC TRANSPORTER PERMEASE PROTEIN MG189-RELATED-RELATED"/>
    <property type="match status" value="1"/>
</dbReference>
<feature type="domain" description="ABC transmembrane type-1" evidence="8">
    <location>
        <begin position="75"/>
        <end position="277"/>
    </location>
</feature>
<dbReference type="InterPro" id="IPR035906">
    <property type="entry name" value="MetI-like_sf"/>
</dbReference>
<evidence type="ECO:0000256" key="5">
    <source>
        <dbReference type="ARBA" id="ARBA00022989"/>
    </source>
</evidence>
<feature type="transmembrane region" description="Helical" evidence="7">
    <location>
        <begin position="110"/>
        <end position="130"/>
    </location>
</feature>